<name>A0A3P7NXG5_DIBLA</name>
<evidence type="ECO:0000256" key="7">
    <source>
        <dbReference type="ARBA" id="ARBA00023128"/>
    </source>
</evidence>
<accession>A0A3P7NXG5</accession>
<feature type="domain" description="COQ9 C-terminal" evidence="9">
    <location>
        <begin position="186"/>
        <end position="253"/>
    </location>
</feature>
<reference evidence="10 11" key="1">
    <citation type="submission" date="2018-11" db="EMBL/GenBank/DDBJ databases">
        <authorList>
            <consortium name="Pathogen Informatics"/>
        </authorList>
    </citation>
    <scope>NUCLEOTIDE SEQUENCE [LARGE SCALE GENOMIC DNA]</scope>
</reference>
<proteinExistence type="inferred from homology"/>
<comment type="subcellular location">
    <subcellularLocation>
        <location evidence="1 8">Mitochondrion</location>
    </subcellularLocation>
</comment>
<dbReference type="Proteomes" id="UP000281553">
    <property type="component" value="Unassembled WGS sequence"/>
</dbReference>
<organism evidence="10 11">
    <name type="scientific">Dibothriocephalus latus</name>
    <name type="common">Fish tapeworm</name>
    <name type="synonym">Diphyllobothrium latum</name>
    <dbReference type="NCBI Taxonomy" id="60516"/>
    <lineage>
        <taxon>Eukaryota</taxon>
        <taxon>Metazoa</taxon>
        <taxon>Spiralia</taxon>
        <taxon>Lophotrochozoa</taxon>
        <taxon>Platyhelminthes</taxon>
        <taxon>Cestoda</taxon>
        <taxon>Eucestoda</taxon>
        <taxon>Diphyllobothriidea</taxon>
        <taxon>Diphyllobothriidae</taxon>
        <taxon>Dibothriocephalus</taxon>
    </lineage>
</organism>
<evidence type="ECO:0000259" key="9">
    <source>
        <dbReference type="Pfam" id="PF08511"/>
    </source>
</evidence>
<dbReference type="UniPathway" id="UPA00232"/>
<dbReference type="AlphaFoldDB" id="A0A3P7NXG5"/>
<dbReference type="PANTHER" id="PTHR21427:SF19">
    <property type="entry name" value="UBIQUINONE BIOSYNTHESIS PROTEIN COQ9, MITOCHONDRIAL"/>
    <property type="match status" value="1"/>
</dbReference>
<dbReference type="NCBIfam" id="TIGR02396">
    <property type="entry name" value="diverge_rpsU"/>
    <property type="match status" value="1"/>
</dbReference>
<dbReference type="Pfam" id="PF08511">
    <property type="entry name" value="COQ9"/>
    <property type="match status" value="1"/>
</dbReference>
<dbReference type="OrthoDB" id="619536at2759"/>
<evidence type="ECO:0000256" key="4">
    <source>
        <dbReference type="ARBA" id="ARBA00022688"/>
    </source>
</evidence>
<dbReference type="GO" id="GO:0005743">
    <property type="term" value="C:mitochondrial inner membrane"/>
    <property type="evidence" value="ECO:0007669"/>
    <property type="project" value="TreeGrafter"/>
</dbReference>
<evidence type="ECO:0000256" key="2">
    <source>
        <dbReference type="ARBA" id="ARBA00004749"/>
    </source>
</evidence>
<dbReference type="InterPro" id="IPR012762">
    <property type="entry name" value="Ubiq_biosynth_COQ9"/>
</dbReference>
<dbReference type="PANTHER" id="PTHR21427">
    <property type="entry name" value="UBIQUINONE BIOSYNTHESIS PROTEIN COQ9, MITOCHONDRIAL"/>
    <property type="match status" value="1"/>
</dbReference>
<evidence type="ECO:0000256" key="5">
    <source>
        <dbReference type="ARBA" id="ARBA00022946"/>
    </source>
</evidence>
<dbReference type="InterPro" id="IPR013718">
    <property type="entry name" value="COQ9_C"/>
</dbReference>
<evidence type="ECO:0000256" key="1">
    <source>
        <dbReference type="ARBA" id="ARBA00004173"/>
    </source>
</evidence>
<evidence type="ECO:0000256" key="6">
    <source>
        <dbReference type="ARBA" id="ARBA00023121"/>
    </source>
</evidence>
<keyword evidence="6 8" id="KW-0446">Lipid-binding</keyword>
<dbReference type="FunFam" id="1.10.357.10:FF:000004">
    <property type="entry name" value="Ubiquinone biosynthesis protein COQ9, mitochondrial"/>
    <property type="match status" value="1"/>
</dbReference>
<gene>
    <name evidence="10" type="ORF">DILT_LOCUS6097</name>
</gene>
<keyword evidence="5" id="KW-0809">Transit peptide</keyword>
<dbReference type="GO" id="GO:0006744">
    <property type="term" value="P:ubiquinone biosynthetic process"/>
    <property type="evidence" value="ECO:0007669"/>
    <property type="project" value="UniProtKB-UniRule"/>
</dbReference>
<protein>
    <recommendedName>
        <fullName evidence="8">Ubiquinone biosynthesis protein</fullName>
    </recommendedName>
</protein>
<keyword evidence="11" id="KW-1185">Reference proteome</keyword>
<dbReference type="Gene3D" id="1.10.357.10">
    <property type="entry name" value="Tetracycline Repressor, domain 2"/>
    <property type="match status" value="1"/>
</dbReference>
<keyword evidence="7 8" id="KW-0496">Mitochondrion</keyword>
<evidence type="ECO:0000313" key="11">
    <source>
        <dbReference type="Proteomes" id="UP000281553"/>
    </source>
</evidence>
<evidence type="ECO:0000313" key="10">
    <source>
        <dbReference type="EMBL" id="VDN10266.1"/>
    </source>
</evidence>
<sequence length="268" mass="29839">MQVVSNNYFVLLVSTVGNGVISSDSEYSSSSSSSTDSHDFTAESEDLETLCEKALDAAIQYVPQYGWSRAALEAACSAKNLPPGLHSLAMPRGGIDLVTHFFESRNHLLAEELARWRAEDSGSGTSSSQTVPPNSFGFKAPPPFATKAETDAFLRRAIQYRLRLIEEVLPYWPQAMGLLSLPPNVPAAIALEAQLVDEIWAQAGDRSVDMNWYAKRLGLAYVYKLTELFFIQDKSPDHADSWAFLDRRITDLRCMKEAKVKRKLNRDI</sequence>
<evidence type="ECO:0000256" key="3">
    <source>
        <dbReference type="ARBA" id="ARBA00010766"/>
    </source>
</evidence>
<comment type="pathway">
    <text evidence="2 8">Cofactor biosynthesis; ubiquinone biosynthesis.</text>
</comment>
<keyword evidence="4 8" id="KW-0831">Ubiquinone biosynthesis</keyword>
<evidence type="ECO:0000256" key="8">
    <source>
        <dbReference type="RuleBase" id="RU366063"/>
    </source>
</evidence>
<comment type="function">
    <text evidence="8">Membrane-associated protein that warps the membrane surface to access and bind aromatic isoprenes with high specificity, including ubiquinone (CoQ) isoprene intermediates and presents them directly to Coq7, therefore facilitating the Coq7-mediated hydroxylase step. Participates in the biosynthesis of coenzyme Q, also named ubiquinone, an essential lipid-soluble electron transporter for aerobic cellular respiration.</text>
</comment>
<dbReference type="GO" id="GO:0008289">
    <property type="term" value="F:lipid binding"/>
    <property type="evidence" value="ECO:0007669"/>
    <property type="project" value="UniProtKB-UniRule"/>
</dbReference>
<dbReference type="EMBL" id="UYRU01048787">
    <property type="protein sequence ID" value="VDN10266.1"/>
    <property type="molecule type" value="Genomic_DNA"/>
</dbReference>
<comment type="similarity">
    <text evidence="3 8">Belongs to the COQ9 family.</text>
</comment>